<keyword evidence="2" id="KW-0812">Transmembrane</keyword>
<comment type="caution">
    <text evidence="3">The sequence shown here is derived from an EMBL/GenBank/DDBJ whole genome shotgun (WGS) entry which is preliminary data.</text>
</comment>
<evidence type="ECO:0000313" key="4">
    <source>
        <dbReference type="Proteomes" id="UP000886842"/>
    </source>
</evidence>
<dbReference type="Proteomes" id="UP000886842">
    <property type="component" value="Unassembled WGS sequence"/>
</dbReference>
<keyword evidence="2" id="KW-1133">Transmembrane helix</keyword>
<sequence>MTEYRPEPTDAEIVGGEYQPYQTHPPQQDAQLVPRTVATPTPVGTEEDDDSEDSAGSHQFVLAIVSLGTGIPITAIAAESVDPGLLGLAVAWAGIIGVNLTHYLARKRRR</sequence>
<accession>A0A9D1KKP8</accession>
<keyword evidence="2" id="KW-0472">Membrane</keyword>
<reference evidence="3" key="1">
    <citation type="submission" date="2020-10" db="EMBL/GenBank/DDBJ databases">
        <authorList>
            <person name="Gilroy R."/>
        </authorList>
    </citation>
    <scope>NUCLEOTIDE SEQUENCE</scope>
    <source>
        <strain evidence="3">ChiGjej1B1-24693</strain>
    </source>
</reference>
<reference evidence="3" key="2">
    <citation type="journal article" date="2021" name="PeerJ">
        <title>Extensive microbial diversity within the chicken gut microbiome revealed by metagenomics and culture.</title>
        <authorList>
            <person name="Gilroy R."/>
            <person name="Ravi A."/>
            <person name="Getino M."/>
            <person name="Pursley I."/>
            <person name="Horton D.L."/>
            <person name="Alikhan N.F."/>
            <person name="Baker D."/>
            <person name="Gharbi K."/>
            <person name="Hall N."/>
            <person name="Watson M."/>
            <person name="Adriaenssens E.M."/>
            <person name="Foster-Nyarko E."/>
            <person name="Jarju S."/>
            <person name="Secka A."/>
            <person name="Antonio M."/>
            <person name="Oren A."/>
            <person name="Chaudhuri R.R."/>
            <person name="La Ragione R."/>
            <person name="Hildebrand F."/>
            <person name="Pallen M.J."/>
        </authorList>
    </citation>
    <scope>NUCLEOTIDE SEQUENCE</scope>
    <source>
        <strain evidence="3">ChiGjej1B1-24693</strain>
    </source>
</reference>
<dbReference type="EMBL" id="DVLP01000073">
    <property type="protein sequence ID" value="HIT74449.1"/>
    <property type="molecule type" value="Genomic_DNA"/>
</dbReference>
<protein>
    <submittedName>
        <fullName evidence="3">Uncharacterized protein</fullName>
    </submittedName>
</protein>
<dbReference type="AlphaFoldDB" id="A0A9D1KKP8"/>
<feature type="compositionally biased region" description="Polar residues" evidence="1">
    <location>
        <begin position="20"/>
        <end position="30"/>
    </location>
</feature>
<evidence type="ECO:0000256" key="2">
    <source>
        <dbReference type="SAM" id="Phobius"/>
    </source>
</evidence>
<feature type="region of interest" description="Disordered" evidence="1">
    <location>
        <begin position="1"/>
        <end position="56"/>
    </location>
</feature>
<feature type="transmembrane region" description="Helical" evidence="2">
    <location>
        <begin position="84"/>
        <end position="105"/>
    </location>
</feature>
<name>A0A9D1KKP8_9ACTN</name>
<feature type="transmembrane region" description="Helical" evidence="2">
    <location>
        <begin position="60"/>
        <end position="78"/>
    </location>
</feature>
<proteinExistence type="predicted"/>
<evidence type="ECO:0000313" key="3">
    <source>
        <dbReference type="EMBL" id="HIT74449.1"/>
    </source>
</evidence>
<organism evidence="3 4">
    <name type="scientific">Candidatus Avipropionibacterium avicola</name>
    <dbReference type="NCBI Taxonomy" id="2840701"/>
    <lineage>
        <taxon>Bacteria</taxon>
        <taxon>Bacillati</taxon>
        <taxon>Actinomycetota</taxon>
        <taxon>Actinomycetes</taxon>
        <taxon>Propionibacteriales</taxon>
        <taxon>Propionibacteriaceae</taxon>
        <taxon>Propionibacteriaceae incertae sedis</taxon>
        <taxon>Candidatus Avipropionibacterium</taxon>
    </lineage>
</organism>
<gene>
    <name evidence="3" type="ORF">IAA98_02570</name>
</gene>
<evidence type="ECO:0000256" key="1">
    <source>
        <dbReference type="SAM" id="MobiDB-lite"/>
    </source>
</evidence>